<sequence>MHLFRDESGNTGVDLLNADQPLFALASTNLDSERAAVLVRPLLRQKQVEAKYTKLRGSGDGQAALLQFFSSPELSPATAKALVADKRYYLITHLVDKLIEPTVHESGLDLYDGDGAVGLVNVWYYAGQIIFPEGAWEKVLRAFLRAIRERSTVAYADFDQTLRTSFRAAPLKNRDIAAGLAISLGRIREFVEPFPLHMFDPAPDLFTMMINKWMVSVTGFFDVTHDQSKPLRRHEPFLRALMTPVVTRTIGYGERQAELPLRIRELDFGDSVSHLPLQVADLIAGAAVDCLLAWSGKRLSTDFHEAVRATRLPDLVVDGMLPSTDVSRKNERGIGQSSLVDGAAQFLKEVGFTGREES</sequence>
<proteinExistence type="predicted"/>
<organism evidence="1 2">
    <name type="scientific">Paraburkholderia gardini</name>
    <dbReference type="NCBI Taxonomy" id="2823469"/>
    <lineage>
        <taxon>Bacteria</taxon>
        <taxon>Pseudomonadati</taxon>
        <taxon>Pseudomonadota</taxon>
        <taxon>Betaproteobacteria</taxon>
        <taxon>Burkholderiales</taxon>
        <taxon>Burkholderiaceae</taxon>
        <taxon>Paraburkholderia</taxon>
    </lineage>
</organism>
<dbReference type="Pfam" id="PF12686">
    <property type="entry name" value="DUF3800"/>
    <property type="match status" value="1"/>
</dbReference>
<evidence type="ECO:0000313" key="1">
    <source>
        <dbReference type="EMBL" id="CAG4895590.1"/>
    </source>
</evidence>
<dbReference type="InterPro" id="IPR024524">
    <property type="entry name" value="DUF3800"/>
</dbReference>
<gene>
    <name evidence="1" type="ORF">R54767_01970</name>
</gene>
<accession>A0ABN7QHU5</accession>
<dbReference type="EMBL" id="CAJQYY010000009">
    <property type="protein sequence ID" value="CAG4895590.1"/>
    <property type="molecule type" value="Genomic_DNA"/>
</dbReference>
<comment type="caution">
    <text evidence="1">The sequence shown here is derived from an EMBL/GenBank/DDBJ whole genome shotgun (WGS) entry which is preliminary data.</text>
</comment>
<dbReference type="RefSeq" id="WP_228977483.1">
    <property type="nucleotide sequence ID" value="NZ_CAJQYY010000009.1"/>
</dbReference>
<name>A0ABN7QHU5_9BURK</name>
<protein>
    <recommendedName>
        <fullName evidence="3">DUF3800 domain-containing protein</fullName>
    </recommendedName>
</protein>
<reference evidence="1 2" key="1">
    <citation type="submission" date="2021-04" db="EMBL/GenBank/DDBJ databases">
        <authorList>
            <person name="Vanwijnsberghe S."/>
        </authorList>
    </citation>
    <scope>NUCLEOTIDE SEQUENCE [LARGE SCALE GENOMIC DNA]</scope>
    <source>
        <strain evidence="1 2">LMG 32171</strain>
    </source>
</reference>
<evidence type="ECO:0000313" key="2">
    <source>
        <dbReference type="Proteomes" id="UP000789752"/>
    </source>
</evidence>
<keyword evidence="2" id="KW-1185">Reference proteome</keyword>
<dbReference type="Proteomes" id="UP000789752">
    <property type="component" value="Unassembled WGS sequence"/>
</dbReference>
<evidence type="ECO:0008006" key="3">
    <source>
        <dbReference type="Google" id="ProtNLM"/>
    </source>
</evidence>